<evidence type="ECO:0000313" key="2">
    <source>
        <dbReference type="EMBL" id="SLN55420.1"/>
    </source>
</evidence>
<protein>
    <recommendedName>
        <fullName evidence="1">Histidine kinase/HSP90-like ATPase domain-containing protein</fullName>
    </recommendedName>
</protein>
<organism evidence="2 3">
    <name type="scientific">Pacificibacter marinus</name>
    <dbReference type="NCBI Taxonomy" id="658057"/>
    <lineage>
        <taxon>Bacteria</taxon>
        <taxon>Pseudomonadati</taxon>
        <taxon>Pseudomonadota</taxon>
        <taxon>Alphaproteobacteria</taxon>
        <taxon>Rhodobacterales</taxon>
        <taxon>Roseobacteraceae</taxon>
        <taxon>Pacificibacter</taxon>
    </lineage>
</organism>
<feature type="domain" description="Histidine kinase/HSP90-like ATPase" evidence="1">
    <location>
        <begin position="12"/>
        <end position="108"/>
    </location>
</feature>
<dbReference type="AlphaFoldDB" id="A0A1Y5T7C4"/>
<dbReference type="Proteomes" id="UP000193307">
    <property type="component" value="Unassembled WGS sequence"/>
</dbReference>
<dbReference type="STRING" id="658057.SAMN04488032_12117"/>
<dbReference type="InterPro" id="IPR003594">
    <property type="entry name" value="HATPase_dom"/>
</dbReference>
<reference evidence="2 3" key="1">
    <citation type="submission" date="2017-03" db="EMBL/GenBank/DDBJ databases">
        <authorList>
            <person name="Afonso C.L."/>
            <person name="Miller P.J."/>
            <person name="Scott M.A."/>
            <person name="Spackman E."/>
            <person name="Goraichik I."/>
            <person name="Dimitrov K.M."/>
            <person name="Suarez D.L."/>
            <person name="Swayne D.E."/>
        </authorList>
    </citation>
    <scope>NUCLEOTIDE SEQUENCE [LARGE SCALE GENOMIC DNA]</scope>
    <source>
        <strain evidence="2 3">CECT 7971</strain>
    </source>
</reference>
<keyword evidence="3" id="KW-1185">Reference proteome</keyword>
<gene>
    <name evidence="2" type="ORF">PAM7971_02848</name>
</gene>
<evidence type="ECO:0000259" key="1">
    <source>
        <dbReference type="Pfam" id="PF13581"/>
    </source>
</evidence>
<dbReference type="Pfam" id="PF13581">
    <property type="entry name" value="HATPase_c_2"/>
    <property type="match status" value="1"/>
</dbReference>
<dbReference type="EMBL" id="FWFW01000010">
    <property type="protein sequence ID" value="SLN55420.1"/>
    <property type="molecule type" value="Genomic_DNA"/>
</dbReference>
<sequence length="120" mass="13403">MVLDLKSYLQGKVTDEVLMRFDICMSEALANLVLHAETKQKNVPIDLMLDLDGDILTVDIFDPEGTKAFDLRTQARALSEVDIMAESGRGVGLILECADEVEYGPVQNRRCLSLKFQARI</sequence>
<dbReference type="CDD" id="cd16936">
    <property type="entry name" value="HATPase_RsbW-like"/>
    <property type="match status" value="1"/>
</dbReference>
<evidence type="ECO:0000313" key="3">
    <source>
        <dbReference type="Proteomes" id="UP000193307"/>
    </source>
</evidence>
<dbReference type="Gene3D" id="3.30.565.10">
    <property type="entry name" value="Histidine kinase-like ATPase, C-terminal domain"/>
    <property type="match status" value="1"/>
</dbReference>
<accession>A0A1Y5T7C4</accession>
<proteinExistence type="predicted"/>
<name>A0A1Y5T7C4_9RHOB</name>
<dbReference type="InterPro" id="IPR036890">
    <property type="entry name" value="HATPase_C_sf"/>
</dbReference>